<gene>
    <name evidence="5" type="ORF">DCM90_07925</name>
</gene>
<dbReference type="RefSeq" id="WP_109250831.1">
    <property type="nucleotide sequence ID" value="NZ_QCXQ01000006.1"/>
</dbReference>
<keyword evidence="6" id="KW-1185">Reference proteome</keyword>
<dbReference type="AlphaFoldDB" id="A0A2V1MW75"/>
<evidence type="ECO:0000256" key="4">
    <source>
        <dbReference type="ARBA" id="ARBA00023163"/>
    </source>
</evidence>
<dbReference type="InterPro" id="IPR039425">
    <property type="entry name" value="RNA_pol_sigma-70-like"/>
</dbReference>
<name>A0A2V1MW75_9LACO</name>
<comment type="caution">
    <text evidence="5">The sequence shown here is derived from an EMBL/GenBank/DDBJ whole genome shotgun (WGS) entry which is preliminary data.</text>
</comment>
<dbReference type="PANTHER" id="PTHR43133">
    <property type="entry name" value="RNA POLYMERASE ECF-TYPE SIGMA FACTO"/>
    <property type="match status" value="1"/>
</dbReference>
<evidence type="ECO:0000256" key="2">
    <source>
        <dbReference type="ARBA" id="ARBA00023082"/>
    </source>
</evidence>
<keyword evidence="2" id="KW-0731">Sigma factor</keyword>
<dbReference type="PANTHER" id="PTHR43133:SF8">
    <property type="entry name" value="RNA POLYMERASE SIGMA FACTOR HI_1459-RELATED"/>
    <property type="match status" value="1"/>
</dbReference>
<dbReference type="SUPFAM" id="SSF88946">
    <property type="entry name" value="Sigma2 domain of RNA polymerase sigma factors"/>
    <property type="match status" value="1"/>
</dbReference>
<evidence type="ECO:0000313" key="5">
    <source>
        <dbReference type="EMBL" id="PWF99373.1"/>
    </source>
</evidence>
<protein>
    <submittedName>
        <fullName evidence="5">Uncharacterized protein</fullName>
    </submittedName>
</protein>
<organism evidence="5 6">
    <name type="scientific">Levilactobacillus bambusae</name>
    <dbReference type="NCBI Taxonomy" id="2024736"/>
    <lineage>
        <taxon>Bacteria</taxon>
        <taxon>Bacillati</taxon>
        <taxon>Bacillota</taxon>
        <taxon>Bacilli</taxon>
        <taxon>Lactobacillales</taxon>
        <taxon>Lactobacillaceae</taxon>
        <taxon>Levilactobacillus</taxon>
    </lineage>
</organism>
<dbReference type="Proteomes" id="UP000245080">
    <property type="component" value="Unassembled WGS sequence"/>
</dbReference>
<dbReference type="Gene3D" id="1.10.1740.10">
    <property type="match status" value="1"/>
</dbReference>
<keyword evidence="1" id="KW-0805">Transcription regulation</keyword>
<evidence type="ECO:0000256" key="1">
    <source>
        <dbReference type="ARBA" id="ARBA00023015"/>
    </source>
</evidence>
<sequence>MITYGELTDNELIFFCQAKDSLALQTLCDRYEPVLRRLLQTHFLVGYTWDDWQQEARIVMYRVIQQFDGKKSPALGWLYKVALTHRVIDLIRREHAQKRIPRLETIPLDANPARTADLLTDPEWAELEKYVGLRESLVDYVQSLSRFEFKILLAYLHRQTRRETARQLDCTEAQVLSGIGRCRRKLETLLGQRSA</sequence>
<dbReference type="NCBIfam" id="TIGR02937">
    <property type="entry name" value="sigma70-ECF"/>
    <property type="match status" value="1"/>
</dbReference>
<keyword evidence="4" id="KW-0804">Transcription</keyword>
<accession>A0A2V1MW75</accession>
<keyword evidence="3" id="KW-0238">DNA-binding</keyword>
<dbReference type="InterPro" id="IPR014284">
    <property type="entry name" value="RNA_pol_sigma-70_dom"/>
</dbReference>
<dbReference type="InterPro" id="IPR013325">
    <property type="entry name" value="RNA_pol_sigma_r2"/>
</dbReference>
<evidence type="ECO:0000313" key="6">
    <source>
        <dbReference type="Proteomes" id="UP000245080"/>
    </source>
</evidence>
<evidence type="ECO:0000256" key="3">
    <source>
        <dbReference type="ARBA" id="ARBA00023125"/>
    </source>
</evidence>
<proteinExistence type="predicted"/>
<reference evidence="5 6" key="1">
    <citation type="journal article" date="2018" name="Int. J. Syst. Evol. Microbiol.">
        <title>Lactobacillus bambusae sp. nov., isolated from a traditional fermented Ma-bamboo shoots of Taiwan.</title>
        <authorList>
            <person name="Wang L.-T."/>
        </authorList>
    </citation>
    <scope>NUCLEOTIDE SEQUENCE [LARGE SCALE GENOMIC DNA]</scope>
    <source>
        <strain evidence="5 6">BS-W1</strain>
    </source>
</reference>
<dbReference type="GO" id="GO:0006352">
    <property type="term" value="P:DNA-templated transcription initiation"/>
    <property type="evidence" value="ECO:0007669"/>
    <property type="project" value="InterPro"/>
</dbReference>
<dbReference type="OrthoDB" id="1767844at2"/>
<dbReference type="EMBL" id="QCXQ01000006">
    <property type="protein sequence ID" value="PWF99373.1"/>
    <property type="molecule type" value="Genomic_DNA"/>
</dbReference>
<dbReference type="GO" id="GO:0003677">
    <property type="term" value="F:DNA binding"/>
    <property type="evidence" value="ECO:0007669"/>
    <property type="project" value="UniProtKB-KW"/>
</dbReference>
<dbReference type="GO" id="GO:0016987">
    <property type="term" value="F:sigma factor activity"/>
    <property type="evidence" value="ECO:0007669"/>
    <property type="project" value="UniProtKB-KW"/>
</dbReference>